<name>A0AAX4FRT1_XANEU</name>
<protein>
    <submittedName>
        <fullName evidence="1">Uncharacterized protein</fullName>
    </submittedName>
</protein>
<reference evidence="1" key="1">
    <citation type="submission" date="2023-10" db="EMBL/GenBank/DDBJ databases">
        <title>Comparative Genomic Analysis of Tomato Bacterial Spot Xanthomonads Reveals A New Lineage of Xanthomonas euvesicatoria.</title>
        <authorList>
            <person name="Huang C.-J."/>
            <person name="Wu T.-L."/>
            <person name="Wu Y.-L."/>
            <person name="Wang R.-S."/>
            <person name="Lin Y.-C."/>
        </authorList>
    </citation>
    <scope>NUCLEOTIDE SEQUENCE</scope>
    <source>
        <strain evidence="1">T0319-01</strain>
        <plasmid evidence="1">p3191.3</plasmid>
    </source>
</reference>
<proteinExistence type="predicted"/>
<geneLocation type="plasmid" evidence="1 2">
    <name>p3191.3</name>
</geneLocation>
<organism evidence="1 2">
    <name type="scientific">Xanthomonas euvesicatoria</name>
    <dbReference type="NCBI Taxonomy" id="456327"/>
    <lineage>
        <taxon>Bacteria</taxon>
        <taxon>Pseudomonadati</taxon>
        <taxon>Pseudomonadota</taxon>
        <taxon>Gammaproteobacteria</taxon>
        <taxon>Lysobacterales</taxon>
        <taxon>Lysobacteraceae</taxon>
        <taxon>Xanthomonas</taxon>
    </lineage>
</organism>
<dbReference type="Proteomes" id="UP001304429">
    <property type="component" value="Plasmid p3191.3"/>
</dbReference>
<keyword evidence="1" id="KW-0614">Plasmid</keyword>
<evidence type="ECO:0000313" key="2">
    <source>
        <dbReference type="Proteomes" id="UP001304429"/>
    </source>
</evidence>
<gene>
    <name evidence="1" type="ORF">R5577_23390</name>
</gene>
<dbReference type="EMBL" id="CP137542">
    <property type="protein sequence ID" value="WOP59155.1"/>
    <property type="molecule type" value="Genomic_DNA"/>
</dbReference>
<dbReference type="GeneID" id="63993541"/>
<dbReference type="AlphaFoldDB" id="A0AAX4FRT1"/>
<evidence type="ECO:0000313" key="1">
    <source>
        <dbReference type="EMBL" id="WOP59155.1"/>
    </source>
</evidence>
<sequence>MEPTIEAARKRIEHDADYRDGWNDQQRYGDMGLYEDRPRAYYEGASDCVHFNQQN</sequence>
<dbReference type="RefSeq" id="WP_003490725.1">
    <property type="nucleotide sequence ID" value="NZ_CP137534.1"/>
</dbReference>
<accession>A0AAX4FRT1</accession>